<dbReference type="PANTHER" id="PTHR47335:SF1">
    <property type="entry name" value="UNCONVENTIONAL MYOSIN-XVI"/>
    <property type="match status" value="1"/>
</dbReference>
<protein>
    <submittedName>
        <fullName evidence="2">Unconventional myosin-XVI</fullName>
    </submittedName>
</protein>
<reference evidence="2 3" key="1">
    <citation type="submission" date="2023-05" db="EMBL/GenBank/DDBJ databases">
        <title>B98-5 Cell Line De Novo Hybrid Assembly: An Optical Mapping Approach.</title>
        <authorList>
            <person name="Kananen K."/>
            <person name="Auerbach J.A."/>
            <person name="Kautto E."/>
            <person name="Blachly J.S."/>
        </authorList>
    </citation>
    <scope>NUCLEOTIDE SEQUENCE [LARGE SCALE GENOMIC DNA]</scope>
    <source>
        <strain evidence="2">B95-8</strain>
        <tissue evidence="2">Cell line</tissue>
    </source>
</reference>
<keyword evidence="3" id="KW-1185">Reference proteome</keyword>
<dbReference type="EMBL" id="JASSZA010000001">
    <property type="protein sequence ID" value="KAK2118779.1"/>
    <property type="molecule type" value="Genomic_DNA"/>
</dbReference>
<accession>A0ABQ9WCI7</accession>
<dbReference type="InterPro" id="IPR052838">
    <property type="entry name" value="Myosin-XVI"/>
</dbReference>
<comment type="caution">
    <text evidence="2">The sequence shown here is derived from an EMBL/GenBank/DDBJ whole genome shotgun (WGS) entry which is preliminary data.</text>
</comment>
<dbReference type="Proteomes" id="UP001266305">
    <property type="component" value="Unassembled WGS sequence"/>
</dbReference>
<evidence type="ECO:0000256" key="1">
    <source>
        <dbReference type="SAM" id="MobiDB-lite"/>
    </source>
</evidence>
<name>A0ABQ9WCI7_SAGOE</name>
<sequence length="77" mass="8946">MQVIHQLRLSENESVALQELLDWRRKLCEEGQDWQQILHHAEPRVPPPPPCKKPSLLKKPEGASCNRLPSELWDTTI</sequence>
<proteinExistence type="predicted"/>
<gene>
    <name evidence="2" type="primary">MYO16_1</name>
    <name evidence="2" type="ORF">P7K49_000165</name>
</gene>
<organism evidence="2 3">
    <name type="scientific">Saguinus oedipus</name>
    <name type="common">Cotton-top tamarin</name>
    <name type="synonym">Oedipomidas oedipus</name>
    <dbReference type="NCBI Taxonomy" id="9490"/>
    <lineage>
        <taxon>Eukaryota</taxon>
        <taxon>Metazoa</taxon>
        <taxon>Chordata</taxon>
        <taxon>Craniata</taxon>
        <taxon>Vertebrata</taxon>
        <taxon>Euteleostomi</taxon>
        <taxon>Mammalia</taxon>
        <taxon>Eutheria</taxon>
        <taxon>Euarchontoglires</taxon>
        <taxon>Primates</taxon>
        <taxon>Haplorrhini</taxon>
        <taxon>Platyrrhini</taxon>
        <taxon>Cebidae</taxon>
        <taxon>Callitrichinae</taxon>
        <taxon>Saguinus</taxon>
    </lineage>
</organism>
<evidence type="ECO:0000313" key="3">
    <source>
        <dbReference type="Proteomes" id="UP001266305"/>
    </source>
</evidence>
<evidence type="ECO:0000313" key="2">
    <source>
        <dbReference type="EMBL" id="KAK2118779.1"/>
    </source>
</evidence>
<dbReference type="PANTHER" id="PTHR47335">
    <property type="entry name" value="UNCONVENTIONAL MYOSIN-XVI"/>
    <property type="match status" value="1"/>
</dbReference>
<feature type="region of interest" description="Disordered" evidence="1">
    <location>
        <begin position="39"/>
        <end position="58"/>
    </location>
</feature>